<dbReference type="GO" id="GO:0005829">
    <property type="term" value="C:cytosol"/>
    <property type="evidence" value="ECO:0007669"/>
    <property type="project" value="TreeGrafter"/>
</dbReference>
<dbReference type="Gene3D" id="3.40.50.2300">
    <property type="match status" value="1"/>
</dbReference>
<dbReference type="InterPro" id="IPR016032">
    <property type="entry name" value="Sig_transdc_resp-reg_C-effctor"/>
</dbReference>
<dbReference type="Pfam" id="PF00072">
    <property type="entry name" value="Response_reg"/>
    <property type="match status" value="1"/>
</dbReference>
<gene>
    <name evidence="10" type="ORF">MGR_2647</name>
</gene>
<dbReference type="Gene3D" id="1.10.10.10">
    <property type="entry name" value="Winged helix-like DNA-binding domain superfamily/Winged helix DNA-binding domain"/>
    <property type="match status" value="1"/>
</dbReference>
<dbReference type="SUPFAM" id="SSF46894">
    <property type="entry name" value="C-terminal effector domain of the bipartite response regulators"/>
    <property type="match status" value="1"/>
</dbReference>
<feature type="domain" description="Response regulatory" evidence="8">
    <location>
        <begin position="5"/>
        <end position="118"/>
    </location>
</feature>
<evidence type="ECO:0000259" key="9">
    <source>
        <dbReference type="PROSITE" id="PS51755"/>
    </source>
</evidence>
<dbReference type="InterPro" id="IPR039420">
    <property type="entry name" value="WalR-like"/>
</dbReference>
<feature type="domain" description="OmpR/PhoB-type" evidence="9">
    <location>
        <begin position="123"/>
        <end position="223"/>
    </location>
</feature>
<dbReference type="CDD" id="cd00383">
    <property type="entry name" value="trans_reg_C"/>
    <property type="match status" value="1"/>
</dbReference>
<evidence type="ECO:0000256" key="2">
    <source>
        <dbReference type="ARBA" id="ARBA00023012"/>
    </source>
</evidence>
<dbReference type="GO" id="GO:0000156">
    <property type="term" value="F:phosphorelay response regulator activity"/>
    <property type="evidence" value="ECO:0007669"/>
    <property type="project" value="TreeGrafter"/>
</dbReference>
<evidence type="ECO:0000256" key="3">
    <source>
        <dbReference type="ARBA" id="ARBA00023015"/>
    </source>
</evidence>
<dbReference type="GO" id="GO:0032993">
    <property type="term" value="C:protein-DNA complex"/>
    <property type="evidence" value="ECO:0007669"/>
    <property type="project" value="TreeGrafter"/>
</dbReference>
<accession>A4U494</accession>
<keyword evidence="5" id="KW-0804">Transcription</keyword>
<feature type="modified residue" description="4-aspartylphosphate" evidence="6">
    <location>
        <position position="54"/>
    </location>
</feature>
<keyword evidence="4 7" id="KW-0238">DNA-binding</keyword>
<dbReference type="GO" id="GO:0000976">
    <property type="term" value="F:transcription cis-regulatory region binding"/>
    <property type="evidence" value="ECO:0007669"/>
    <property type="project" value="TreeGrafter"/>
</dbReference>
<protein>
    <submittedName>
        <fullName evidence="10">Response regulators consisting of a CheY-like receiver domain and a winged-helix DNA-binding domain</fullName>
    </submittedName>
</protein>
<dbReference type="PANTHER" id="PTHR48111:SF4">
    <property type="entry name" value="DNA-BINDING DUAL TRANSCRIPTIONAL REGULATOR OMPR"/>
    <property type="match status" value="1"/>
</dbReference>
<evidence type="ECO:0000256" key="1">
    <source>
        <dbReference type="ARBA" id="ARBA00022553"/>
    </source>
</evidence>
<evidence type="ECO:0000256" key="5">
    <source>
        <dbReference type="ARBA" id="ARBA00023163"/>
    </source>
</evidence>
<evidence type="ECO:0000256" key="6">
    <source>
        <dbReference type="PROSITE-ProRule" id="PRU00169"/>
    </source>
</evidence>
<keyword evidence="3" id="KW-0805">Transcription regulation</keyword>
<dbReference type="Gene3D" id="6.10.250.690">
    <property type="match status" value="1"/>
</dbReference>
<dbReference type="AlphaFoldDB" id="A4U494"/>
<dbReference type="SMART" id="SM00862">
    <property type="entry name" value="Trans_reg_C"/>
    <property type="match status" value="1"/>
</dbReference>
<dbReference type="PROSITE" id="PS50110">
    <property type="entry name" value="RESPONSE_REGULATORY"/>
    <property type="match status" value="1"/>
</dbReference>
<dbReference type="InterPro" id="IPR011006">
    <property type="entry name" value="CheY-like_superfamily"/>
</dbReference>
<evidence type="ECO:0000256" key="7">
    <source>
        <dbReference type="PROSITE-ProRule" id="PRU01091"/>
    </source>
</evidence>
<dbReference type="PANTHER" id="PTHR48111">
    <property type="entry name" value="REGULATOR OF RPOS"/>
    <property type="match status" value="1"/>
</dbReference>
<feature type="DNA-binding region" description="OmpR/PhoB-type" evidence="7">
    <location>
        <begin position="123"/>
        <end position="223"/>
    </location>
</feature>
<dbReference type="SMART" id="SM00448">
    <property type="entry name" value="REC"/>
    <property type="match status" value="1"/>
</dbReference>
<keyword evidence="2" id="KW-0902">Two-component regulatory system</keyword>
<reference evidence="10" key="1">
    <citation type="journal article" date="2007" name="J. Bacteriol.">
        <title>Comparative genome analysis of four magnetotactic bacteria reveals a complex set of group-specific genes implicated in magnetosome biomineralization and function.</title>
        <authorList>
            <person name="Richter M."/>
            <person name="Kube M."/>
            <person name="Bazylinski D.A."/>
            <person name="Lombardot T."/>
            <person name="Gloeckner F.O."/>
            <person name="Reinhardt R."/>
            <person name="Schueler D."/>
        </authorList>
    </citation>
    <scope>NUCLEOTIDE SEQUENCE</scope>
    <source>
        <strain evidence="10">MSR-1</strain>
    </source>
</reference>
<dbReference type="EMBL" id="CU459003">
    <property type="protein sequence ID" value="CAM77701.1"/>
    <property type="molecule type" value="Genomic_DNA"/>
</dbReference>
<dbReference type="GO" id="GO:0006355">
    <property type="term" value="P:regulation of DNA-templated transcription"/>
    <property type="evidence" value="ECO:0007669"/>
    <property type="project" value="InterPro"/>
</dbReference>
<dbReference type="InterPro" id="IPR036388">
    <property type="entry name" value="WH-like_DNA-bd_sf"/>
</dbReference>
<dbReference type="Pfam" id="PF00486">
    <property type="entry name" value="Trans_reg_C"/>
    <property type="match status" value="1"/>
</dbReference>
<evidence type="ECO:0000256" key="4">
    <source>
        <dbReference type="ARBA" id="ARBA00023125"/>
    </source>
</evidence>
<sequence>MTADTILVVEDAPESLEMVAGYLEQQGYSCLRAASGAQLRAALQKSQPALIILDINLPDADGIALAHELDLGKRGGLIFLTSRDADEDEINGLEAGGDDYIIKPVNLRTLLARVRNVLRRSGESILTFDGWTLDVIRRELFRPNGQMLELTSGEFNILAALAAQRPQPLSRDFLLDVISNRDPRQVSDHTVDTLVARLRRKMRDGDTEAPIVTVRGLGYALAG</sequence>
<name>A4U494_9PROT</name>
<dbReference type="InterPro" id="IPR001867">
    <property type="entry name" value="OmpR/PhoB-type_DNA-bd"/>
</dbReference>
<organism evidence="10">
    <name type="scientific">Magnetospirillum gryphiswaldense</name>
    <dbReference type="NCBI Taxonomy" id="55518"/>
    <lineage>
        <taxon>Bacteria</taxon>
        <taxon>Pseudomonadati</taxon>
        <taxon>Pseudomonadota</taxon>
        <taxon>Alphaproteobacteria</taxon>
        <taxon>Rhodospirillales</taxon>
        <taxon>Rhodospirillaceae</taxon>
        <taxon>Magnetospirillum</taxon>
    </lineage>
</organism>
<evidence type="ECO:0000259" key="8">
    <source>
        <dbReference type="PROSITE" id="PS50110"/>
    </source>
</evidence>
<dbReference type="SUPFAM" id="SSF52172">
    <property type="entry name" value="CheY-like"/>
    <property type="match status" value="1"/>
</dbReference>
<keyword evidence="1 6" id="KW-0597">Phosphoprotein</keyword>
<proteinExistence type="predicted"/>
<dbReference type="RefSeq" id="WP_106001706.1">
    <property type="nucleotide sequence ID" value="NZ_CP027527.1"/>
</dbReference>
<dbReference type="InterPro" id="IPR001789">
    <property type="entry name" value="Sig_transdc_resp-reg_receiver"/>
</dbReference>
<evidence type="ECO:0000313" key="10">
    <source>
        <dbReference type="EMBL" id="CAM77701.1"/>
    </source>
</evidence>
<dbReference type="PROSITE" id="PS51755">
    <property type="entry name" value="OMPR_PHOB"/>
    <property type="match status" value="1"/>
</dbReference>